<dbReference type="InterPro" id="IPR002048">
    <property type="entry name" value="EF_hand_dom"/>
</dbReference>
<dbReference type="Pfam" id="PF13202">
    <property type="entry name" value="EF-hand_5"/>
    <property type="match status" value="3"/>
</dbReference>
<feature type="domain" description="EF-hand" evidence="3">
    <location>
        <begin position="35"/>
        <end position="70"/>
    </location>
</feature>
<evidence type="ECO:0000259" key="3">
    <source>
        <dbReference type="PROSITE" id="PS50222"/>
    </source>
</evidence>
<sequence length="166" mass="17810">MTAGALALALVAPAIAAPGGAHAGHDRAQPLARAEMLAKVEQRFARLDTDRDGTISAAEMAAHREARKAARAERLAAMSAEDKARFEARKEARRAAMQERKAARLAAGEPRKKGGWLARVDANGDGAVTRDEFAARALLRFDRMDADKNGTVTPEERKASRRAARG</sequence>
<evidence type="ECO:0000256" key="1">
    <source>
        <dbReference type="SAM" id="MobiDB-lite"/>
    </source>
</evidence>
<dbReference type="InterPro" id="IPR018247">
    <property type="entry name" value="EF_Hand_1_Ca_BS"/>
</dbReference>
<dbReference type="InterPro" id="IPR011992">
    <property type="entry name" value="EF-hand-dom_pair"/>
</dbReference>
<name>A0A192D2I0_9SPHN</name>
<dbReference type="PROSITE" id="PS50222">
    <property type="entry name" value="EF_HAND_2"/>
    <property type="match status" value="1"/>
</dbReference>
<evidence type="ECO:0000313" key="5">
    <source>
        <dbReference type="Proteomes" id="UP000078263"/>
    </source>
</evidence>
<dbReference type="Gene3D" id="1.10.238.10">
    <property type="entry name" value="EF-hand"/>
    <property type="match status" value="2"/>
</dbReference>
<gene>
    <name evidence="4" type="ORF">A9D12_06730</name>
</gene>
<feature type="compositionally biased region" description="Basic and acidic residues" evidence="1">
    <location>
        <begin position="144"/>
        <end position="158"/>
    </location>
</feature>
<keyword evidence="2" id="KW-0732">Signal</keyword>
<feature type="signal peptide" evidence="2">
    <location>
        <begin position="1"/>
        <end position="16"/>
    </location>
</feature>
<dbReference type="STRING" id="1112.A9D12_06730"/>
<evidence type="ECO:0000256" key="2">
    <source>
        <dbReference type="SAM" id="SignalP"/>
    </source>
</evidence>
<evidence type="ECO:0000313" key="4">
    <source>
        <dbReference type="EMBL" id="ANK12688.1"/>
    </source>
</evidence>
<protein>
    <recommendedName>
        <fullName evidence="3">EF-hand domain-containing protein</fullName>
    </recommendedName>
</protein>
<feature type="region of interest" description="Disordered" evidence="1">
    <location>
        <begin position="144"/>
        <end position="166"/>
    </location>
</feature>
<proteinExistence type="predicted"/>
<dbReference type="KEGG" id="pns:A9D12_06730"/>
<accession>A0A192D2I0</accession>
<dbReference type="EMBL" id="CP016033">
    <property type="protein sequence ID" value="ANK12688.1"/>
    <property type="molecule type" value="Genomic_DNA"/>
</dbReference>
<dbReference type="AlphaFoldDB" id="A0A192D2I0"/>
<feature type="chain" id="PRO_5008251660" description="EF-hand domain-containing protein" evidence="2">
    <location>
        <begin position="17"/>
        <end position="166"/>
    </location>
</feature>
<keyword evidence="5" id="KW-1185">Reference proteome</keyword>
<dbReference type="SUPFAM" id="SSF47473">
    <property type="entry name" value="EF-hand"/>
    <property type="match status" value="1"/>
</dbReference>
<reference evidence="4 5" key="1">
    <citation type="submission" date="2016-05" db="EMBL/GenBank/DDBJ databases">
        <title>Compelete Genome Sequence of Bacteriochlorophyll-Synthesizing Bacterium Porphyrobacter neustonensis DSM 9434.</title>
        <authorList>
            <person name="Shi X.-L."/>
            <person name="Wu Y.-H."/>
            <person name="Cheng H."/>
            <person name="Xu L."/>
            <person name="Zhang X.-Q."/>
            <person name="Wang C.-S."/>
            <person name="Xu X.-W."/>
        </authorList>
    </citation>
    <scope>NUCLEOTIDE SEQUENCE [LARGE SCALE GENOMIC DNA]</scope>
    <source>
        <strain evidence="4 5">DSM 9434</strain>
    </source>
</reference>
<dbReference type="Proteomes" id="UP000078263">
    <property type="component" value="Chromosome"/>
</dbReference>
<dbReference type="GO" id="GO:0005509">
    <property type="term" value="F:calcium ion binding"/>
    <property type="evidence" value="ECO:0007669"/>
    <property type="project" value="InterPro"/>
</dbReference>
<organism evidence="4 5">
    <name type="scientific">Erythrobacter neustonensis</name>
    <dbReference type="NCBI Taxonomy" id="1112"/>
    <lineage>
        <taxon>Bacteria</taxon>
        <taxon>Pseudomonadati</taxon>
        <taxon>Pseudomonadota</taxon>
        <taxon>Alphaproteobacteria</taxon>
        <taxon>Sphingomonadales</taxon>
        <taxon>Erythrobacteraceae</taxon>
        <taxon>Erythrobacter/Porphyrobacter group</taxon>
        <taxon>Erythrobacter</taxon>
    </lineage>
</organism>
<dbReference type="PROSITE" id="PS00018">
    <property type="entry name" value="EF_HAND_1"/>
    <property type="match status" value="2"/>
</dbReference>